<dbReference type="Pfam" id="PF03816">
    <property type="entry name" value="LytR_cpsA_psr"/>
    <property type="match status" value="1"/>
</dbReference>
<dbReference type="STRING" id="284040.UK15_17515"/>
<dbReference type="PATRIC" id="fig|284040.3.peg.1276"/>
<dbReference type="PANTHER" id="PTHR33392:SF6">
    <property type="entry name" value="POLYISOPRENYL-TEICHOIC ACID--PEPTIDOGLYCAN TEICHOIC ACID TRANSFERASE TAGU"/>
    <property type="match status" value="1"/>
</dbReference>
<keyword evidence="3" id="KW-1133">Transmembrane helix</keyword>
<evidence type="ECO:0000256" key="3">
    <source>
        <dbReference type="SAM" id="Phobius"/>
    </source>
</evidence>
<protein>
    <submittedName>
        <fullName evidence="5">Transcriptional regulator</fullName>
    </submittedName>
</protein>
<feature type="transmembrane region" description="Helical" evidence="3">
    <location>
        <begin position="85"/>
        <end position="105"/>
    </location>
</feature>
<evidence type="ECO:0000256" key="1">
    <source>
        <dbReference type="ARBA" id="ARBA00006068"/>
    </source>
</evidence>
<organism evidence="5 6">
    <name type="scientific">Streptomyces variegatus</name>
    <dbReference type="NCBI Taxonomy" id="284040"/>
    <lineage>
        <taxon>Bacteria</taxon>
        <taxon>Bacillati</taxon>
        <taxon>Actinomycetota</taxon>
        <taxon>Actinomycetes</taxon>
        <taxon>Kitasatosporales</taxon>
        <taxon>Streptomycetaceae</taxon>
        <taxon>Streptomyces</taxon>
    </lineage>
</organism>
<dbReference type="Gene3D" id="3.40.630.190">
    <property type="entry name" value="LCP protein"/>
    <property type="match status" value="1"/>
</dbReference>
<comment type="similarity">
    <text evidence="1">Belongs to the LytR/CpsA/Psr (LCP) family.</text>
</comment>
<dbReference type="InterPro" id="IPR004474">
    <property type="entry name" value="LytR_CpsA_psr"/>
</dbReference>
<name>A0A0M2GT06_9ACTN</name>
<accession>A0A0M2GT06</accession>
<dbReference type="NCBIfam" id="TIGR00350">
    <property type="entry name" value="lytR_cpsA_psr"/>
    <property type="match status" value="1"/>
</dbReference>
<feature type="domain" description="Cell envelope-related transcriptional attenuator" evidence="4">
    <location>
        <begin position="158"/>
        <end position="313"/>
    </location>
</feature>
<sequence>MRQVRRGPAASPGQAGYGGAPPYSGGVPQQPSYVDGGGRGPGDSYDSGYNTGQVYGSPGGGGPGGPGDGFYEPRPAPNWRRRIKVTAITVVTLLVVTSVGTYFWADSKLNRDVDLSKVIDRPEAGEGTNYLIVGSDSRKGMSAEEKKKLHTGSAEGKRTDSMMILHTGGGAPTLISLPRDSNVTIPSFKGSDSGKLYPATGRQTKLNAAYAEDGPELLVRTVEANTGLHIDHYVEIGFAGFANIVDAVGGVEMNIPQDIKDTKSGADLKKGTQTLNGEQALAFVRTRYALRGSDLDRTKNQQKFLSALANQVATPGTVLNPFKLYPTMSAGLDTLVVDKDMSLFDLASMFWAMKGVSGGEGKSMNMPIAGNSPNGNLQWNTAKVKTLVNELKNDDPVTVSGN</sequence>
<keyword evidence="3" id="KW-0812">Transmembrane</keyword>
<reference evidence="6" key="1">
    <citation type="submission" date="2015-02" db="EMBL/GenBank/DDBJ databases">
        <authorList>
            <person name="Ju K.-S."/>
            <person name="Doroghazi J.R."/>
            <person name="Metcalf W."/>
        </authorList>
    </citation>
    <scope>NUCLEOTIDE SEQUENCE [LARGE SCALE GENOMIC DNA]</scope>
    <source>
        <strain evidence="6">NRRL B-16380</strain>
    </source>
</reference>
<evidence type="ECO:0000256" key="2">
    <source>
        <dbReference type="SAM" id="MobiDB-lite"/>
    </source>
</evidence>
<dbReference type="AlphaFoldDB" id="A0A0M2GT06"/>
<keyword evidence="3" id="KW-0472">Membrane</keyword>
<dbReference type="EMBL" id="JYJH01000011">
    <property type="protein sequence ID" value="KJK38507.1"/>
    <property type="molecule type" value="Genomic_DNA"/>
</dbReference>
<dbReference type="PANTHER" id="PTHR33392">
    <property type="entry name" value="POLYISOPRENYL-TEICHOIC ACID--PEPTIDOGLYCAN TEICHOIC ACID TRANSFERASE TAGU"/>
    <property type="match status" value="1"/>
</dbReference>
<feature type="compositionally biased region" description="Low complexity" evidence="2">
    <location>
        <begin position="7"/>
        <end position="26"/>
    </location>
</feature>
<comment type="caution">
    <text evidence="5">The sequence shown here is derived from an EMBL/GenBank/DDBJ whole genome shotgun (WGS) entry which is preliminary data.</text>
</comment>
<evidence type="ECO:0000313" key="6">
    <source>
        <dbReference type="Proteomes" id="UP000034786"/>
    </source>
</evidence>
<evidence type="ECO:0000313" key="5">
    <source>
        <dbReference type="EMBL" id="KJK38507.1"/>
    </source>
</evidence>
<feature type="region of interest" description="Disordered" evidence="2">
    <location>
        <begin position="1"/>
        <end position="73"/>
    </location>
</feature>
<gene>
    <name evidence="5" type="ORF">UK15_17515</name>
</gene>
<keyword evidence="6" id="KW-1185">Reference proteome</keyword>
<evidence type="ECO:0000259" key="4">
    <source>
        <dbReference type="Pfam" id="PF03816"/>
    </source>
</evidence>
<feature type="compositionally biased region" description="Gly residues" evidence="2">
    <location>
        <begin position="57"/>
        <end position="68"/>
    </location>
</feature>
<proteinExistence type="inferred from homology"/>
<dbReference type="Proteomes" id="UP000034786">
    <property type="component" value="Unassembled WGS sequence"/>
</dbReference>
<dbReference type="InterPro" id="IPR050922">
    <property type="entry name" value="LytR/CpsA/Psr_CW_biosynth"/>
</dbReference>